<evidence type="ECO:0000256" key="2">
    <source>
        <dbReference type="ARBA" id="ARBA00022643"/>
    </source>
</evidence>
<dbReference type="InterPro" id="IPR051260">
    <property type="entry name" value="Diverse_substr_monoxygenases"/>
</dbReference>
<dbReference type="EMBL" id="FRAP01000036">
    <property type="protein sequence ID" value="SHL53750.1"/>
    <property type="molecule type" value="Genomic_DNA"/>
</dbReference>
<keyword evidence="8" id="KW-1185">Reference proteome</keyword>
<dbReference type="AlphaFoldDB" id="A0A1M7BFH1"/>
<accession>A0A1M7BFH1</accession>
<dbReference type="GO" id="GO:0016705">
    <property type="term" value="F:oxidoreductase activity, acting on paired donors, with incorporation or reduction of molecular oxygen"/>
    <property type="evidence" value="ECO:0007669"/>
    <property type="project" value="InterPro"/>
</dbReference>
<dbReference type="GO" id="GO:0004497">
    <property type="term" value="F:monooxygenase activity"/>
    <property type="evidence" value="ECO:0007669"/>
    <property type="project" value="UniProtKB-KW"/>
</dbReference>
<evidence type="ECO:0000259" key="6">
    <source>
        <dbReference type="Pfam" id="PF00296"/>
    </source>
</evidence>
<evidence type="ECO:0000256" key="1">
    <source>
        <dbReference type="ARBA" id="ARBA00022630"/>
    </source>
</evidence>
<dbReference type="PANTHER" id="PTHR30011:SF16">
    <property type="entry name" value="C2H2 FINGER DOMAIN TRANSCRIPTION FACTOR (EUROFUNG)-RELATED"/>
    <property type="match status" value="1"/>
</dbReference>
<feature type="domain" description="Luciferase-like" evidence="6">
    <location>
        <begin position="199"/>
        <end position="418"/>
    </location>
</feature>
<dbReference type="InterPro" id="IPR036661">
    <property type="entry name" value="Luciferase-like_sf"/>
</dbReference>
<dbReference type="Pfam" id="PF00296">
    <property type="entry name" value="Bac_luciferase"/>
    <property type="match status" value="1"/>
</dbReference>
<evidence type="ECO:0000256" key="4">
    <source>
        <dbReference type="ARBA" id="ARBA00023033"/>
    </source>
</evidence>
<gene>
    <name evidence="7" type="ORF">SAMN05443637_1369</name>
</gene>
<dbReference type="STRING" id="1848.SAMN05443637_1369"/>
<dbReference type="SUPFAM" id="SSF51679">
    <property type="entry name" value="Bacterial luciferase-like"/>
    <property type="match status" value="1"/>
</dbReference>
<dbReference type="Proteomes" id="UP000184363">
    <property type="component" value="Unassembled WGS sequence"/>
</dbReference>
<feature type="region of interest" description="Disordered" evidence="5">
    <location>
        <begin position="66"/>
        <end position="85"/>
    </location>
</feature>
<keyword evidence="4 7" id="KW-0503">Monooxygenase</keyword>
<keyword evidence="3" id="KW-0560">Oxidoreductase</keyword>
<dbReference type="PANTHER" id="PTHR30011">
    <property type="entry name" value="ALKANESULFONATE MONOOXYGENASE-RELATED"/>
    <property type="match status" value="1"/>
</dbReference>
<keyword evidence="2" id="KW-0288">FMN</keyword>
<dbReference type="InterPro" id="IPR011251">
    <property type="entry name" value="Luciferase-like_dom"/>
</dbReference>
<sequence length="519" mass="55775">MHSLVVADASGTPHPKPDVVVTEAHGEFIFMDQGDGRESPLTSSVRAGFHRTRAEITRFRPLGVRRAIRSEPGSSSGARSRRAVRGSVTEVRSRLAAVRYRAQGMTRAAVALTREQATEGARVGDTADDGLRLAIALDGTGWHPASWRVPGARARELLTAGYWVDVVREAAEGLVDLVTIEDSLGLQADGRRDPGERTDRVRGRLDAVLVASRVAPLVPHVGLVPTAVTTHTEPFHLSKAIATLDYVSAGRAGVQVQVSGREDEAELVGRRPVLPVADLFEEAADWVEVVRRLWDSWEDDAEIRDAATGRFVDRDKLHYIDFHGRFFSVRGPSITPRPPQGQPVVAALAPADVAFELVGRCADLGFVTPRTTSDIPGILAPIRAAQETAGRAAEPLPVLGDVLVVLADDARAAADRLARLDELAGEPLHSDALVFAGAPVELADLLIEWRRAGLAGARLRPATIADDLPAITRQLVPELQRRGAYRTAHPSPASWSATLRGRLGADRPANRYATAGGAR</sequence>
<evidence type="ECO:0000256" key="3">
    <source>
        <dbReference type="ARBA" id="ARBA00023002"/>
    </source>
</evidence>
<reference evidence="7 8" key="1">
    <citation type="submission" date="2016-11" db="EMBL/GenBank/DDBJ databases">
        <authorList>
            <person name="Jaros S."/>
            <person name="Januszkiewicz K."/>
            <person name="Wedrychowicz H."/>
        </authorList>
    </citation>
    <scope>NUCLEOTIDE SEQUENCE [LARGE SCALE GENOMIC DNA]</scope>
    <source>
        <strain evidence="7 8">DSM 43832</strain>
    </source>
</reference>
<name>A0A1M7BFH1_PSETH</name>
<dbReference type="Gene3D" id="3.20.20.30">
    <property type="entry name" value="Luciferase-like domain"/>
    <property type="match status" value="1"/>
</dbReference>
<proteinExistence type="predicted"/>
<evidence type="ECO:0000313" key="7">
    <source>
        <dbReference type="EMBL" id="SHL53750.1"/>
    </source>
</evidence>
<evidence type="ECO:0000256" key="5">
    <source>
        <dbReference type="SAM" id="MobiDB-lite"/>
    </source>
</evidence>
<protein>
    <submittedName>
        <fullName evidence="7">Flavin-dependent oxidoreductase, luciferase family (Includes alkanesulfonate monooxygenase SsuD and methylene tetrahydromethanopterin reductase)</fullName>
    </submittedName>
</protein>
<organism evidence="7 8">
    <name type="scientific">Pseudonocardia thermophila</name>
    <dbReference type="NCBI Taxonomy" id="1848"/>
    <lineage>
        <taxon>Bacteria</taxon>
        <taxon>Bacillati</taxon>
        <taxon>Actinomycetota</taxon>
        <taxon>Actinomycetes</taxon>
        <taxon>Pseudonocardiales</taxon>
        <taxon>Pseudonocardiaceae</taxon>
        <taxon>Pseudonocardia</taxon>
    </lineage>
</organism>
<keyword evidence="1" id="KW-0285">Flavoprotein</keyword>
<evidence type="ECO:0000313" key="8">
    <source>
        <dbReference type="Proteomes" id="UP000184363"/>
    </source>
</evidence>